<dbReference type="PANTHER" id="PTHR33130:SF43">
    <property type="entry name" value="OS01G0688600 PROTEIN"/>
    <property type="match status" value="1"/>
</dbReference>
<feature type="compositionally biased region" description="Low complexity" evidence="1">
    <location>
        <begin position="76"/>
        <end position="86"/>
    </location>
</feature>
<name>A0AAX6IM91_IRIPA</name>
<organism evidence="2 3">
    <name type="scientific">Iris pallida</name>
    <name type="common">Sweet iris</name>
    <dbReference type="NCBI Taxonomy" id="29817"/>
    <lineage>
        <taxon>Eukaryota</taxon>
        <taxon>Viridiplantae</taxon>
        <taxon>Streptophyta</taxon>
        <taxon>Embryophyta</taxon>
        <taxon>Tracheophyta</taxon>
        <taxon>Spermatophyta</taxon>
        <taxon>Magnoliopsida</taxon>
        <taxon>Liliopsida</taxon>
        <taxon>Asparagales</taxon>
        <taxon>Iridaceae</taxon>
        <taxon>Iridoideae</taxon>
        <taxon>Irideae</taxon>
        <taxon>Iris</taxon>
    </lineage>
</organism>
<comment type="caution">
    <text evidence="2">The sequence shown here is derived from an EMBL/GenBank/DDBJ whole genome shotgun (WGS) entry which is preliminary data.</text>
</comment>
<sequence length="210" mass="22864">MVTASDDPPAGRRSITPAAEKRIRPPPPAPPHPHAACRSRRSSLHNFSFPSNLGLSWGNQRVLRCVNPNPRPSNPEEPAAAAAAAAAEEESSPANLSRPWNLRSWRASGRVSSPPSPRSPTMVSLGKSLRPRAENGGGGGGGERSKFSVGLSKEEIEEDFVKMKGSKPPRRPKKRAKYIQKQLDSVFPGLWLSEITADLYKIDEVNFPLF</sequence>
<evidence type="ECO:0000256" key="1">
    <source>
        <dbReference type="SAM" id="MobiDB-lite"/>
    </source>
</evidence>
<dbReference type="EMBL" id="JANAVB010000195">
    <property type="protein sequence ID" value="KAJ6854123.1"/>
    <property type="molecule type" value="Genomic_DNA"/>
</dbReference>
<dbReference type="InterPro" id="IPR012438">
    <property type="entry name" value="DUF1639"/>
</dbReference>
<gene>
    <name evidence="2" type="ORF">M6B38_101345</name>
</gene>
<dbReference type="Pfam" id="PF07797">
    <property type="entry name" value="DUF1639"/>
    <property type="match status" value="1"/>
</dbReference>
<feature type="compositionally biased region" description="Polar residues" evidence="1">
    <location>
        <begin position="44"/>
        <end position="59"/>
    </location>
</feature>
<dbReference type="AlphaFoldDB" id="A0AAX6IM91"/>
<proteinExistence type="predicted"/>
<evidence type="ECO:0008006" key="4">
    <source>
        <dbReference type="Google" id="ProtNLM"/>
    </source>
</evidence>
<evidence type="ECO:0000313" key="3">
    <source>
        <dbReference type="Proteomes" id="UP001140949"/>
    </source>
</evidence>
<protein>
    <recommendedName>
        <fullName evidence="4">DUF1639 family protein</fullName>
    </recommendedName>
</protein>
<evidence type="ECO:0000313" key="2">
    <source>
        <dbReference type="EMBL" id="KAJ6854123.1"/>
    </source>
</evidence>
<dbReference type="Proteomes" id="UP001140949">
    <property type="component" value="Unassembled WGS sequence"/>
</dbReference>
<dbReference type="PANTHER" id="PTHR33130">
    <property type="entry name" value="PUTATIVE (DUF1639)-RELATED"/>
    <property type="match status" value="1"/>
</dbReference>
<accession>A0AAX6IM91</accession>
<reference evidence="2" key="2">
    <citation type="submission" date="2023-04" db="EMBL/GenBank/DDBJ databases">
        <authorList>
            <person name="Bruccoleri R.E."/>
            <person name="Oakeley E.J."/>
            <person name="Faust A.-M."/>
            <person name="Dessus-Babus S."/>
            <person name="Altorfer M."/>
            <person name="Burckhardt D."/>
            <person name="Oertli M."/>
            <person name="Naumann U."/>
            <person name="Petersen F."/>
            <person name="Wong J."/>
        </authorList>
    </citation>
    <scope>NUCLEOTIDE SEQUENCE</scope>
    <source>
        <strain evidence="2">GSM-AAB239-AS_SAM_17_03QT</strain>
        <tissue evidence="2">Leaf</tissue>
    </source>
</reference>
<reference evidence="2" key="1">
    <citation type="journal article" date="2023" name="GigaByte">
        <title>Genome assembly of the bearded iris, Iris pallida Lam.</title>
        <authorList>
            <person name="Bruccoleri R.E."/>
            <person name="Oakeley E.J."/>
            <person name="Faust A.M.E."/>
            <person name="Altorfer M."/>
            <person name="Dessus-Babus S."/>
            <person name="Burckhardt D."/>
            <person name="Oertli M."/>
            <person name="Naumann U."/>
            <person name="Petersen F."/>
            <person name="Wong J."/>
        </authorList>
    </citation>
    <scope>NUCLEOTIDE SEQUENCE</scope>
    <source>
        <strain evidence="2">GSM-AAB239-AS_SAM_17_03QT</strain>
    </source>
</reference>
<feature type="region of interest" description="Disordered" evidence="1">
    <location>
        <begin position="1"/>
        <end position="149"/>
    </location>
</feature>
<keyword evidence="3" id="KW-1185">Reference proteome</keyword>